<dbReference type="STRING" id="1748243.Tel_11165"/>
<dbReference type="InterPro" id="IPR019292">
    <property type="entry name" value="McrC"/>
</dbReference>
<keyword evidence="2" id="KW-1185">Reference proteome</keyword>
<proteinExistence type="predicted"/>
<reference evidence="1" key="1">
    <citation type="submission" date="2015-10" db="EMBL/GenBank/DDBJ databases">
        <title>Description of Candidatus Tenderia electrophaga gen. nov, sp. nov., an Uncultivated Electroautotroph from a Biocathode Enrichment.</title>
        <authorList>
            <person name="Eddie B.J."/>
            <person name="Malanoski A.P."/>
            <person name="Wang Z."/>
            <person name="Hall R.J."/>
            <person name="Oh S.D."/>
            <person name="Heiner C."/>
            <person name="Lin B."/>
            <person name="Strycharz-Glaven S.M."/>
        </authorList>
    </citation>
    <scope>NUCLEOTIDE SEQUENCE [LARGE SCALE GENOMIC DNA]</scope>
    <source>
        <strain evidence="1">NRL1</strain>
    </source>
</reference>
<gene>
    <name evidence="1" type="ORF">Tel_11165</name>
</gene>
<name>A0A0S2TES3_9GAMM</name>
<evidence type="ECO:0000313" key="2">
    <source>
        <dbReference type="Proteomes" id="UP000055136"/>
    </source>
</evidence>
<protein>
    <recommendedName>
        <fullName evidence="3">Restriction endonuclease</fullName>
    </recommendedName>
</protein>
<dbReference type="AlphaFoldDB" id="A0A0S2TES3"/>
<dbReference type="PANTHER" id="PTHR38733">
    <property type="entry name" value="PROTEIN MCRC"/>
    <property type="match status" value="1"/>
</dbReference>
<dbReference type="KEGG" id="tee:Tel_11165"/>
<sequence>MEVLTVIEHESIPILRSRVRGQKALEYAHADALARLEKELPAKAWSWGNQKIKFGHYCGVISLGNLSIEILPKIYGVEVDAGSSRYALVRMLSKARRLKLRRAGTAGVALQKHSLLDVFILHFCDQLHAQLMQGKIRKYIELKENLNVLRGRLRIEQQFKQNLAHRERLFCQYDELSEDNLHNQVLKYVLKILLRTAIGNRARIQVAELLMRFDPISDSSADAALLDSLSFDRSTARYEAIFDQCRWFIGGLHPDVLAGKETCVSLLFDMNQLFEAYVGSELRKKAWGRGLRVREQGPQKYFAKRQDTDENVFMMKPDISFLNGNNQVVAIADAKWKILDEGEKKVGISQADLYQMESYASRYRVKDLFLVYPMQQKMTMPIRMTLKGSGATVNILPFDVTAKHSVNNFLGISTL</sequence>
<accession>A0A0S2TES3</accession>
<evidence type="ECO:0000313" key="1">
    <source>
        <dbReference type="EMBL" id="ALP53647.1"/>
    </source>
</evidence>
<organism evidence="1 2">
    <name type="scientific">Candidatus Tenderia electrophaga</name>
    <dbReference type="NCBI Taxonomy" id="1748243"/>
    <lineage>
        <taxon>Bacteria</taxon>
        <taxon>Pseudomonadati</taxon>
        <taxon>Pseudomonadota</taxon>
        <taxon>Gammaproteobacteria</taxon>
        <taxon>Candidatus Tenderiales</taxon>
        <taxon>Candidatus Tenderiaceae</taxon>
        <taxon>Candidatus Tenderia</taxon>
    </lineage>
</organism>
<dbReference type="Proteomes" id="UP000055136">
    <property type="component" value="Chromosome"/>
</dbReference>
<evidence type="ECO:0008006" key="3">
    <source>
        <dbReference type="Google" id="ProtNLM"/>
    </source>
</evidence>
<dbReference type="Pfam" id="PF10117">
    <property type="entry name" value="McrBC"/>
    <property type="match status" value="1"/>
</dbReference>
<dbReference type="EMBL" id="CP013099">
    <property type="protein sequence ID" value="ALP53647.1"/>
    <property type="molecule type" value="Genomic_DNA"/>
</dbReference>
<dbReference type="PANTHER" id="PTHR38733:SF1">
    <property type="entry name" value="TYPE IV METHYL-DIRECTED RESTRICTION ENZYME ECOKMCRBC"/>
    <property type="match status" value="1"/>
</dbReference>
<dbReference type="REBASE" id="163310">
    <property type="entry name" value="GbaNRL1McrBCP"/>
</dbReference>